<feature type="domain" description="Endonuclease GajA/Old nuclease/RecF-like AAA" evidence="2">
    <location>
        <begin position="1"/>
        <end position="579"/>
    </location>
</feature>
<dbReference type="Pfam" id="PF13175">
    <property type="entry name" value="AAA_15"/>
    <property type="match status" value="1"/>
</dbReference>
<protein>
    <recommendedName>
        <fullName evidence="2">Endonuclease GajA/Old nuclease/RecF-like AAA domain-containing protein</fullName>
    </recommendedName>
</protein>
<reference evidence="3 4" key="1">
    <citation type="submission" date="2018-07" db="EMBL/GenBank/DDBJ databases">
        <title>Halioglobus sp. genome submission.</title>
        <authorList>
            <person name="Ye M.-Q."/>
            <person name="Du Z.-J."/>
        </authorList>
    </citation>
    <scope>NUCLEOTIDE SEQUENCE [LARGE SCALE GENOMIC DNA]</scope>
    <source>
        <strain evidence="3 4">U0301</strain>
    </source>
</reference>
<dbReference type="InterPro" id="IPR027417">
    <property type="entry name" value="P-loop_NTPase"/>
</dbReference>
<dbReference type="Proteomes" id="UP000265509">
    <property type="component" value="Unassembled WGS sequence"/>
</dbReference>
<sequence>MKIEQIKINNFRQFHGLTEVEFSTDPKKNVTVVHGANGSGKTSLLNAFKWCFYGKTDFDTGNDSILNEAAIEISNLNENITLEVAVKFSHENLRYQATRRQIFRKEASLKAVATGEDVFSLDVTKSDGQTIRSRSPLSEMLAILPDNLQPYFFFNGERIEKLAGTNHSAQIQDAIKNLMGLELVERAISHLGKAKSSYRKDIKKYATEEEGLLQEEIARLEEDERRYTDKIKAAVRSREEAESELVSIDTELRSFDKSKELQEKRSDLEKQSLEKLQEIDRIVAKQKQLIAESGFLTLCDDVVAKSIKIVEENRKKGVLPYRIKEQFIDDLIGLKQCICGTSIVEGSKEHKCLVDAKQQAGSEDLEASFTRVSALLNDHEDTKKRFSRDYAELARQLLHTENQKEDLSSRIADISARLSSFNDRRIAELEAQHATFRSTRDRALQDEGVAIQERNDCRSALIEKNTYLARLEGQRGKASLVQRKIDTAETVGKAFEDLYESLADHVRDDLSKRVNDTFQSIIRKPVKAIIDTDYRLQIVKQTSDGHDYVVSEQSTGERQVTSLSFISSIIALAREQHAKKTTFFQGGLYPLVMDSPFGALDDDYREKVAESVSELAEQVIMFVSNSQWSGRVKAACEAKVGKSYKLVYYSPVSDIVDGEYVRETDATYEYTTIEDAS</sequence>
<name>A0A3L7DWD1_9GAMM</name>
<accession>A0A3L7DWD1</accession>
<evidence type="ECO:0000313" key="4">
    <source>
        <dbReference type="Proteomes" id="UP000265509"/>
    </source>
</evidence>
<keyword evidence="4" id="KW-1185">Reference proteome</keyword>
<gene>
    <name evidence="3" type="ORF">DWB85_18590</name>
</gene>
<feature type="coiled-coil region" evidence="1">
    <location>
        <begin position="203"/>
        <end position="278"/>
    </location>
</feature>
<dbReference type="PANTHER" id="PTHR32114:SF2">
    <property type="entry name" value="ABC TRANSPORTER ABCH.3"/>
    <property type="match status" value="1"/>
</dbReference>
<dbReference type="PANTHER" id="PTHR32114">
    <property type="entry name" value="ABC TRANSPORTER ABCH.3"/>
    <property type="match status" value="1"/>
</dbReference>
<dbReference type="EMBL" id="QRAN01000036">
    <property type="protein sequence ID" value="RLQ20251.1"/>
    <property type="molecule type" value="Genomic_DNA"/>
</dbReference>
<keyword evidence="1" id="KW-0175">Coiled coil</keyword>
<evidence type="ECO:0000313" key="3">
    <source>
        <dbReference type="EMBL" id="RLQ20251.1"/>
    </source>
</evidence>
<dbReference type="InterPro" id="IPR041685">
    <property type="entry name" value="AAA_GajA/Old/RecF-like"/>
</dbReference>
<dbReference type="OrthoDB" id="9795626at2"/>
<organism evidence="3 4">
    <name type="scientific">Seongchinamella sediminis</name>
    <dbReference type="NCBI Taxonomy" id="2283635"/>
    <lineage>
        <taxon>Bacteria</taxon>
        <taxon>Pseudomonadati</taxon>
        <taxon>Pseudomonadota</taxon>
        <taxon>Gammaproteobacteria</taxon>
        <taxon>Cellvibrionales</taxon>
        <taxon>Halieaceae</taxon>
        <taxon>Seongchinamella</taxon>
    </lineage>
</organism>
<evidence type="ECO:0000256" key="1">
    <source>
        <dbReference type="SAM" id="Coils"/>
    </source>
</evidence>
<dbReference type="RefSeq" id="WP_117957516.1">
    <property type="nucleotide sequence ID" value="NZ_QRAN01000036.1"/>
</dbReference>
<proteinExistence type="predicted"/>
<dbReference type="AlphaFoldDB" id="A0A3L7DWD1"/>
<dbReference type="SUPFAM" id="SSF52540">
    <property type="entry name" value="P-loop containing nucleoside triphosphate hydrolases"/>
    <property type="match status" value="1"/>
</dbReference>
<dbReference type="Gene3D" id="3.40.50.300">
    <property type="entry name" value="P-loop containing nucleotide triphosphate hydrolases"/>
    <property type="match status" value="2"/>
</dbReference>
<comment type="caution">
    <text evidence="3">The sequence shown here is derived from an EMBL/GenBank/DDBJ whole genome shotgun (WGS) entry which is preliminary data.</text>
</comment>
<feature type="coiled-coil region" evidence="1">
    <location>
        <begin position="376"/>
        <end position="446"/>
    </location>
</feature>
<evidence type="ECO:0000259" key="2">
    <source>
        <dbReference type="Pfam" id="PF13175"/>
    </source>
</evidence>